<feature type="repeat" description="TPR" evidence="3">
    <location>
        <begin position="125"/>
        <end position="158"/>
    </location>
</feature>
<dbReference type="InterPro" id="IPR019734">
    <property type="entry name" value="TPR_rpt"/>
</dbReference>
<keyword evidence="4" id="KW-1133">Transmembrane helix</keyword>
<dbReference type="PANTHER" id="PTHR44858">
    <property type="entry name" value="TETRATRICOPEPTIDE REPEAT PROTEIN 6"/>
    <property type="match status" value="1"/>
</dbReference>
<gene>
    <name evidence="5" type="ORF">ENR15_19280</name>
</gene>
<reference evidence="5" key="1">
    <citation type="journal article" date="2020" name="mSystems">
        <title>Genome- and Community-Level Interaction Insights into Carbon Utilization and Element Cycling Functions of Hydrothermarchaeota in Hydrothermal Sediment.</title>
        <authorList>
            <person name="Zhou Z."/>
            <person name="Liu Y."/>
            <person name="Xu W."/>
            <person name="Pan J."/>
            <person name="Luo Z.H."/>
            <person name="Li M."/>
        </authorList>
    </citation>
    <scope>NUCLEOTIDE SEQUENCE [LARGE SCALE GENOMIC DNA]</scope>
    <source>
        <strain evidence="5">SpSt-374</strain>
    </source>
</reference>
<keyword evidence="1" id="KW-0677">Repeat</keyword>
<name>A0A7C3VJL7_9CYAN</name>
<dbReference type="Gene3D" id="1.25.40.10">
    <property type="entry name" value="Tetratricopeptide repeat domain"/>
    <property type="match status" value="1"/>
</dbReference>
<dbReference type="InterPro" id="IPR011990">
    <property type="entry name" value="TPR-like_helical_dom_sf"/>
</dbReference>
<sequence length="176" mass="20131">MDNSFVLTYISVLLGLLSIAAWFVFRQVIKTRRVESRLSQLQSKLKEKPGTAIEYYELGSIYLDKKLFAQAVELFKKALKAKDLEGEENMALIYNALGFAYSALEQYDLAIRQYKEALKIQPEYVTALNNIGYAYERKNLASQALESYEEALKYDPKNATAKSRAESMRRRMVGTA</sequence>
<accession>A0A7C3VJL7</accession>
<evidence type="ECO:0000256" key="1">
    <source>
        <dbReference type="ARBA" id="ARBA00022737"/>
    </source>
</evidence>
<evidence type="ECO:0000256" key="3">
    <source>
        <dbReference type="PROSITE-ProRule" id="PRU00339"/>
    </source>
</evidence>
<evidence type="ECO:0000256" key="4">
    <source>
        <dbReference type="SAM" id="Phobius"/>
    </source>
</evidence>
<dbReference type="SMART" id="SM00028">
    <property type="entry name" value="TPR"/>
    <property type="match status" value="3"/>
</dbReference>
<evidence type="ECO:0000313" key="5">
    <source>
        <dbReference type="EMBL" id="HGG02719.1"/>
    </source>
</evidence>
<keyword evidence="4" id="KW-0812">Transmembrane</keyword>
<comment type="caution">
    <text evidence="5">The sequence shown here is derived from an EMBL/GenBank/DDBJ whole genome shotgun (WGS) entry which is preliminary data.</text>
</comment>
<dbReference type="AlphaFoldDB" id="A0A7C3VJL7"/>
<dbReference type="PANTHER" id="PTHR44858:SF1">
    <property type="entry name" value="UDP-N-ACETYLGLUCOSAMINE--PEPTIDE N-ACETYLGLUCOSAMINYLTRANSFERASE SPINDLY-RELATED"/>
    <property type="match status" value="1"/>
</dbReference>
<dbReference type="InterPro" id="IPR013105">
    <property type="entry name" value="TPR_2"/>
</dbReference>
<evidence type="ECO:0000256" key="2">
    <source>
        <dbReference type="ARBA" id="ARBA00022803"/>
    </source>
</evidence>
<feature type="repeat" description="TPR" evidence="3">
    <location>
        <begin position="91"/>
        <end position="124"/>
    </location>
</feature>
<feature type="transmembrane region" description="Helical" evidence="4">
    <location>
        <begin position="6"/>
        <end position="25"/>
    </location>
</feature>
<keyword evidence="2 3" id="KW-0802">TPR repeat</keyword>
<dbReference type="Pfam" id="PF13424">
    <property type="entry name" value="TPR_12"/>
    <property type="match status" value="1"/>
</dbReference>
<feature type="repeat" description="TPR" evidence="3">
    <location>
        <begin position="52"/>
        <end position="85"/>
    </location>
</feature>
<dbReference type="PROSITE" id="PS50005">
    <property type="entry name" value="TPR"/>
    <property type="match status" value="3"/>
</dbReference>
<keyword evidence="4" id="KW-0472">Membrane</keyword>
<dbReference type="PROSITE" id="PS50293">
    <property type="entry name" value="TPR_REGION"/>
    <property type="match status" value="2"/>
</dbReference>
<protein>
    <submittedName>
        <fullName evidence="5">Tetratricopeptide repeat protein</fullName>
    </submittedName>
</protein>
<organism evidence="5">
    <name type="scientific">Planktothricoides sp. SpSt-374</name>
    <dbReference type="NCBI Taxonomy" id="2282167"/>
    <lineage>
        <taxon>Bacteria</taxon>
        <taxon>Bacillati</taxon>
        <taxon>Cyanobacteriota</taxon>
        <taxon>Cyanophyceae</taxon>
        <taxon>Oscillatoriophycideae</taxon>
        <taxon>Oscillatoriales</taxon>
        <taxon>Oscillatoriaceae</taxon>
        <taxon>Planktothricoides</taxon>
    </lineage>
</organism>
<dbReference type="SUPFAM" id="SSF48452">
    <property type="entry name" value="TPR-like"/>
    <property type="match status" value="1"/>
</dbReference>
<dbReference type="EMBL" id="DSPX01000198">
    <property type="protein sequence ID" value="HGG02719.1"/>
    <property type="molecule type" value="Genomic_DNA"/>
</dbReference>
<proteinExistence type="predicted"/>
<dbReference type="InterPro" id="IPR050498">
    <property type="entry name" value="Ycf3"/>
</dbReference>
<dbReference type="Pfam" id="PF07719">
    <property type="entry name" value="TPR_2"/>
    <property type="match status" value="1"/>
</dbReference>